<proteinExistence type="predicted"/>
<gene>
    <name evidence="2" type="ORF">BG011_003793</name>
</gene>
<feature type="region of interest" description="Disordered" evidence="1">
    <location>
        <begin position="134"/>
        <end position="153"/>
    </location>
</feature>
<evidence type="ECO:0000256" key="1">
    <source>
        <dbReference type="SAM" id="MobiDB-lite"/>
    </source>
</evidence>
<name>A0A9P6Q3I2_9FUNG</name>
<sequence>MIKPEVELESELFEDYLTQSSDSLLLEGMPMINGVVQMVEWIAAGLYSLQMAVWMFFSEDFEASLTFVFGTSTTMAASGVTGENEAALTSWRSPPWQPVYPPLAVSPGWSRPESPTLGVWDQQRQQLLSTTPANMRNGIATPEDTTQTMRRDI</sequence>
<reference evidence="2" key="1">
    <citation type="journal article" date="2020" name="Fungal Divers.">
        <title>Resolving the Mortierellaceae phylogeny through synthesis of multi-gene phylogenetics and phylogenomics.</title>
        <authorList>
            <person name="Vandepol N."/>
            <person name="Liber J."/>
            <person name="Desiro A."/>
            <person name="Na H."/>
            <person name="Kennedy M."/>
            <person name="Barry K."/>
            <person name="Grigoriev I.V."/>
            <person name="Miller A.N."/>
            <person name="O'Donnell K."/>
            <person name="Stajich J.E."/>
            <person name="Bonito G."/>
        </authorList>
    </citation>
    <scope>NUCLEOTIDE SEQUENCE</scope>
    <source>
        <strain evidence="2">KOD948</strain>
    </source>
</reference>
<evidence type="ECO:0000313" key="3">
    <source>
        <dbReference type="Proteomes" id="UP000726737"/>
    </source>
</evidence>
<organism evidence="2 3">
    <name type="scientific">Mortierella polycephala</name>
    <dbReference type="NCBI Taxonomy" id="41804"/>
    <lineage>
        <taxon>Eukaryota</taxon>
        <taxon>Fungi</taxon>
        <taxon>Fungi incertae sedis</taxon>
        <taxon>Mucoromycota</taxon>
        <taxon>Mortierellomycotina</taxon>
        <taxon>Mortierellomycetes</taxon>
        <taxon>Mortierellales</taxon>
        <taxon>Mortierellaceae</taxon>
        <taxon>Mortierella</taxon>
    </lineage>
</organism>
<dbReference type="AlphaFoldDB" id="A0A9P6Q3I2"/>
<dbReference type="Proteomes" id="UP000726737">
    <property type="component" value="Unassembled WGS sequence"/>
</dbReference>
<protein>
    <submittedName>
        <fullName evidence="2">Uncharacterized protein</fullName>
    </submittedName>
</protein>
<dbReference type="EMBL" id="JAAAJA010000248">
    <property type="protein sequence ID" value="KAG0257723.1"/>
    <property type="molecule type" value="Genomic_DNA"/>
</dbReference>
<accession>A0A9P6Q3I2</accession>
<comment type="caution">
    <text evidence="2">The sequence shown here is derived from an EMBL/GenBank/DDBJ whole genome shotgun (WGS) entry which is preliminary data.</text>
</comment>
<feature type="compositionally biased region" description="Polar residues" evidence="1">
    <location>
        <begin position="143"/>
        <end position="153"/>
    </location>
</feature>
<keyword evidence="3" id="KW-1185">Reference proteome</keyword>
<evidence type="ECO:0000313" key="2">
    <source>
        <dbReference type="EMBL" id="KAG0257723.1"/>
    </source>
</evidence>